<keyword evidence="3 4" id="KW-0040">ANK repeat</keyword>
<name>A0AAV0JDE8_9ROSI</name>
<organism evidence="5 6">
    <name type="scientific">Linum tenue</name>
    <dbReference type="NCBI Taxonomy" id="586396"/>
    <lineage>
        <taxon>Eukaryota</taxon>
        <taxon>Viridiplantae</taxon>
        <taxon>Streptophyta</taxon>
        <taxon>Embryophyta</taxon>
        <taxon>Tracheophyta</taxon>
        <taxon>Spermatophyta</taxon>
        <taxon>Magnoliopsida</taxon>
        <taxon>eudicotyledons</taxon>
        <taxon>Gunneridae</taxon>
        <taxon>Pentapetalae</taxon>
        <taxon>rosids</taxon>
        <taxon>fabids</taxon>
        <taxon>Malpighiales</taxon>
        <taxon>Linaceae</taxon>
        <taxon>Linum</taxon>
    </lineage>
</organism>
<evidence type="ECO:0000256" key="3">
    <source>
        <dbReference type="ARBA" id="ARBA00023043"/>
    </source>
</evidence>
<dbReference type="InterPro" id="IPR002110">
    <property type="entry name" value="Ankyrin_rpt"/>
</dbReference>
<dbReference type="AlphaFoldDB" id="A0AAV0JDE8"/>
<feature type="repeat" description="ANK" evidence="4">
    <location>
        <begin position="102"/>
        <end position="134"/>
    </location>
</feature>
<protein>
    <submittedName>
        <fullName evidence="5">Uncharacterized protein</fullName>
    </submittedName>
</protein>
<dbReference type="InterPro" id="IPR051573">
    <property type="entry name" value="Ankyrin-SOCS_box_domain"/>
</dbReference>
<evidence type="ECO:0000256" key="1">
    <source>
        <dbReference type="ARBA" id="ARBA00005949"/>
    </source>
</evidence>
<evidence type="ECO:0000313" key="5">
    <source>
        <dbReference type="EMBL" id="CAI0407612.1"/>
    </source>
</evidence>
<dbReference type="Pfam" id="PF00023">
    <property type="entry name" value="Ank"/>
    <property type="match status" value="1"/>
</dbReference>
<dbReference type="InterPro" id="IPR036770">
    <property type="entry name" value="Ankyrin_rpt-contain_sf"/>
</dbReference>
<dbReference type="Proteomes" id="UP001154282">
    <property type="component" value="Unassembled WGS sequence"/>
</dbReference>
<dbReference type="GO" id="GO:0045732">
    <property type="term" value="P:positive regulation of protein catabolic process"/>
    <property type="evidence" value="ECO:0007669"/>
    <property type="project" value="TreeGrafter"/>
</dbReference>
<evidence type="ECO:0000313" key="6">
    <source>
        <dbReference type="Proteomes" id="UP001154282"/>
    </source>
</evidence>
<dbReference type="Pfam" id="PF12796">
    <property type="entry name" value="Ank_2"/>
    <property type="match status" value="1"/>
</dbReference>
<dbReference type="PROSITE" id="PS50297">
    <property type="entry name" value="ANK_REP_REGION"/>
    <property type="match status" value="3"/>
</dbReference>
<dbReference type="GO" id="GO:0016567">
    <property type="term" value="P:protein ubiquitination"/>
    <property type="evidence" value="ECO:0007669"/>
    <property type="project" value="TreeGrafter"/>
</dbReference>
<keyword evidence="2" id="KW-0677">Repeat</keyword>
<reference evidence="5" key="1">
    <citation type="submission" date="2022-08" db="EMBL/GenBank/DDBJ databases">
        <authorList>
            <person name="Gutierrez-Valencia J."/>
        </authorList>
    </citation>
    <scope>NUCLEOTIDE SEQUENCE</scope>
</reference>
<dbReference type="PROSITE" id="PS50088">
    <property type="entry name" value="ANK_REPEAT"/>
    <property type="match status" value="3"/>
</dbReference>
<accession>A0AAV0JDE8</accession>
<feature type="repeat" description="ANK" evidence="4">
    <location>
        <begin position="69"/>
        <end position="101"/>
    </location>
</feature>
<dbReference type="PANTHER" id="PTHR24136">
    <property type="entry name" value="SOWAH (DROSOPHILA) HOMOLOG"/>
    <property type="match status" value="1"/>
</dbReference>
<dbReference type="SMART" id="SM00248">
    <property type="entry name" value="ANK"/>
    <property type="match status" value="3"/>
</dbReference>
<dbReference type="PANTHER" id="PTHR24136:SF15">
    <property type="entry name" value="ANK_REP_REGION DOMAIN-CONTAINING PROTEIN"/>
    <property type="match status" value="1"/>
</dbReference>
<dbReference type="SUPFAM" id="SSF48403">
    <property type="entry name" value="Ankyrin repeat"/>
    <property type="match status" value="1"/>
</dbReference>
<sequence length="218" mass="23754">MAVHREDLIDEEDSEEDNALFQEENTIDFDLDLSEPLQPILSAARSGDAEALTQALENFDGNIDEPLEDGDTALHLVCLYGHLSCVRVLLEKGANVEAKDEDGAIPLHDACAGGYTEIVRLLLNHASDDETVKRMLLTVDDEGDTPLHHAARGEHTEIVNLLLAAGAPVTQTNSYGKTPGELAEPQTEARRILEAAELAVVKDVWGSRRRVHCSLSIV</sequence>
<dbReference type="FunFam" id="1.25.40.20:FF:000316">
    <property type="entry name" value="BRCA1-associated RING domain protein 1"/>
    <property type="match status" value="1"/>
</dbReference>
<keyword evidence="6" id="KW-1185">Reference proteome</keyword>
<evidence type="ECO:0000256" key="4">
    <source>
        <dbReference type="PROSITE-ProRule" id="PRU00023"/>
    </source>
</evidence>
<evidence type="ECO:0000256" key="2">
    <source>
        <dbReference type="ARBA" id="ARBA00022737"/>
    </source>
</evidence>
<feature type="repeat" description="ANK" evidence="4">
    <location>
        <begin position="142"/>
        <end position="174"/>
    </location>
</feature>
<gene>
    <name evidence="5" type="ORF">LITE_LOCUS13639</name>
</gene>
<proteinExistence type="inferred from homology"/>
<dbReference type="Gene3D" id="1.25.40.20">
    <property type="entry name" value="Ankyrin repeat-containing domain"/>
    <property type="match status" value="2"/>
</dbReference>
<comment type="similarity">
    <text evidence="1">Belongs to the ankyrin SOCS box (ASB) family.</text>
</comment>
<dbReference type="EMBL" id="CAMGYJ010000004">
    <property type="protein sequence ID" value="CAI0407612.1"/>
    <property type="molecule type" value="Genomic_DNA"/>
</dbReference>
<comment type="caution">
    <text evidence="5">The sequence shown here is derived from an EMBL/GenBank/DDBJ whole genome shotgun (WGS) entry which is preliminary data.</text>
</comment>